<keyword evidence="1" id="KW-0808">Transferase</keyword>
<proteinExistence type="predicted"/>
<feature type="non-terminal residue" evidence="3">
    <location>
        <position position="1"/>
    </location>
</feature>
<dbReference type="PANTHER" id="PTHR46401">
    <property type="entry name" value="GLYCOSYLTRANSFERASE WBBK-RELATED"/>
    <property type="match status" value="1"/>
</dbReference>
<organism evidence="3">
    <name type="scientific">uncultured Roseiflexus sp</name>
    <dbReference type="NCBI Taxonomy" id="290602"/>
    <lineage>
        <taxon>Bacteria</taxon>
        <taxon>Bacillati</taxon>
        <taxon>Chloroflexota</taxon>
        <taxon>Chloroflexia</taxon>
        <taxon>Chloroflexales</taxon>
        <taxon>Roseiflexineae</taxon>
        <taxon>Roseiflexaceae</taxon>
        <taxon>Roseiflexus</taxon>
        <taxon>environmental samples</taxon>
    </lineage>
</organism>
<dbReference type="Gene3D" id="3.40.50.2000">
    <property type="entry name" value="Glycogen Phosphorylase B"/>
    <property type="match status" value="1"/>
</dbReference>
<dbReference type="EMBL" id="KF128002">
    <property type="protein sequence ID" value="AIA95364.1"/>
    <property type="molecule type" value="Genomic_DNA"/>
</dbReference>
<reference evidence="3" key="1">
    <citation type="journal article" date="2013" name="Environ. Microbiol.">
        <title>Seasonally variable intestinal metagenomes of the red palm weevil (Rhynchophorus ferrugineus).</title>
        <authorList>
            <person name="Jia S."/>
            <person name="Zhang X."/>
            <person name="Zhang G."/>
            <person name="Yin A."/>
            <person name="Zhang S."/>
            <person name="Li F."/>
            <person name="Wang L."/>
            <person name="Zhao D."/>
            <person name="Yun Q."/>
            <person name="Tala"/>
            <person name="Wang J."/>
            <person name="Sun G."/>
            <person name="Baabdullah M."/>
            <person name="Yu X."/>
            <person name="Hu S."/>
            <person name="Al-Mssallem I.S."/>
            <person name="Yu J."/>
        </authorList>
    </citation>
    <scope>NUCLEOTIDE SEQUENCE</scope>
</reference>
<name>A0A060CJF8_9CHLR</name>
<protein>
    <submittedName>
        <fullName evidence="3">Glycos_transf_1</fullName>
    </submittedName>
</protein>
<sequence>ARAEIGEVPASVIHVGAVSDDDLACLYTGAAGLAFPSLYEGFGLPVVEAAACGARVLTSNGSALPEVSPPDSLLVDPESVAEIAQAMQELLTAPRDPAAAEARTAFARRFDWDATARDYAALFDRVFS</sequence>
<dbReference type="GO" id="GO:0009103">
    <property type="term" value="P:lipopolysaccharide biosynthetic process"/>
    <property type="evidence" value="ECO:0007669"/>
    <property type="project" value="TreeGrafter"/>
</dbReference>
<evidence type="ECO:0000259" key="2">
    <source>
        <dbReference type="Pfam" id="PF00534"/>
    </source>
</evidence>
<evidence type="ECO:0000313" key="3">
    <source>
        <dbReference type="EMBL" id="AIA95364.1"/>
    </source>
</evidence>
<evidence type="ECO:0000256" key="1">
    <source>
        <dbReference type="ARBA" id="ARBA00022679"/>
    </source>
</evidence>
<dbReference type="SUPFAM" id="SSF53756">
    <property type="entry name" value="UDP-Glycosyltransferase/glycogen phosphorylase"/>
    <property type="match status" value="1"/>
</dbReference>
<feature type="domain" description="Glycosyl transferase family 1" evidence="2">
    <location>
        <begin position="6"/>
        <end position="98"/>
    </location>
</feature>
<dbReference type="AlphaFoldDB" id="A0A060CJF8"/>
<dbReference type="PANTHER" id="PTHR46401:SF2">
    <property type="entry name" value="GLYCOSYLTRANSFERASE WBBK-RELATED"/>
    <property type="match status" value="1"/>
</dbReference>
<dbReference type="InterPro" id="IPR001296">
    <property type="entry name" value="Glyco_trans_1"/>
</dbReference>
<accession>A0A060CJF8</accession>
<dbReference type="Pfam" id="PF00534">
    <property type="entry name" value="Glycos_transf_1"/>
    <property type="match status" value="1"/>
</dbReference>
<dbReference type="GO" id="GO:0016757">
    <property type="term" value="F:glycosyltransferase activity"/>
    <property type="evidence" value="ECO:0007669"/>
    <property type="project" value="InterPro"/>
</dbReference>